<evidence type="ECO:0000256" key="1">
    <source>
        <dbReference type="SAM" id="Phobius"/>
    </source>
</evidence>
<dbReference type="STRING" id="134849.SAMN05443668_107110"/>
<keyword evidence="1" id="KW-0472">Membrane</keyword>
<gene>
    <name evidence="2" type="ORF">SAMN05443668_107110</name>
</gene>
<dbReference type="RefSeq" id="WP_073259922.1">
    <property type="nucleotide sequence ID" value="NZ_FRCS01000007.1"/>
</dbReference>
<feature type="transmembrane region" description="Helical" evidence="1">
    <location>
        <begin position="20"/>
        <end position="45"/>
    </location>
</feature>
<keyword evidence="1" id="KW-1133">Transmembrane helix</keyword>
<keyword evidence="1" id="KW-0812">Transmembrane</keyword>
<sequence length="66" mass="7037">MPSATHDPAGPPPGAWDLLGYWLTGSLQPVALLVVAGAGPALFAWRSPHDEAVATYIRETTRLRGR</sequence>
<dbReference type="EMBL" id="FRCS01000007">
    <property type="protein sequence ID" value="SHN74580.1"/>
    <property type="molecule type" value="Genomic_DNA"/>
</dbReference>
<protein>
    <submittedName>
        <fullName evidence="2">Uncharacterized protein</fullName>
    </submittedName>
</protein>
<name>A0A1M7TV78_9ACTN</name>
<evidence type="ECO:0000313" key="2">
    <source>
        <dbReference type="EMBL" id="SHN74580.1"/>
    </source>
</evidence>
<dbReference type="Proteomes" id="UP000184440">
    <property type="component" value="Unassembled WGS sequence"/>
</dbReference>
<reference evidence="2 3" key="1">
    <citation type="submission" date="2016-11" db="EMBL/GenBank/DDBJ databases">
        <authorList>
            <person name="Jaros S."/>
            <person name="Januszkiewicz K."/>
            <person name="Wedrychowicz H."/>
        </authorList>
    </citation>
    <scope>NUCLEOTIDE SEQUENCE [LARGE SCALE GENOMIC DNA]</scope>
    <source>
        <strain evidence="2 3">DSM 46144</strain>
    </source>
</reference>
<organism evidence="2 3">
    <name type="scientific">Cryptosporangium aurantiacum</name>
    <dbReference type="NCBI Taxonomy" id="134849"/>
    <lineage>
        <taxon>Bacteria</taxon>
        <taxon>Bacillati</taxon>
        <taxon>Actinomycetota</taxon>
        <taxon>Actinomycetes</taxon>
        <taxon>Cryptosporangiales</taxon>
        <taxon>Cryptosporangiaceae</taxon>
        <taxon>Cryptosporangium</taxon>
    </lineage>
</organism>
<evidence type="ECO:0000313" key="3">
    <source>
        <dbReference type="Proteomes" id="UP000184440"/>
    </source>
</evidence>
<dbReference type="AlphaFoldDB" id="A0A1M7TV78"/>
<keyword evidence="3" id="KW-1185">Reference proteome</keyword>
<proteinExistence type="predicted"/>
<accession>A0A1M7TV78</accession>